<dbReference type="InterPro" id="IPR017853">
    <property type="entry name" value="GH"/>
</dbReference>
<sequence precursor="true">MKTLLPAFSVLLGIVPSLCFSAPASSEEIVVRPQSKAGPLDNPLKGWAPYTDAGKIHQPYSMVFQYISWRELEPVQGDFRFDEWEKAWEVERANGKHIIFRVYVDYPSLPSGLPDWLRKAGVKETAYEEHGGGMSPDYNDPLMISAMERLIEALGKRYNKNPRVAFIQLGLLGFWGEWHTWPRDELYATPETERRIIDAYQKSFPDKSLMVRYARGYAGQQDWIGFHDDMFPQDTDNGKDWSFLSGLRKTKRTENWRVAVVGGEMVPNKARQWLGKDYETTLTMLDRSHFSWVGPYCPALEKSNDETFLKRSEELVRKMGYEFQITEVVHPAEVSAKQSSRFSLEGRNIGTAPFYYPWLFEWALLDSSGKVVKICKTEWDIRKWTPGDFSEESKLTFQVPAGAYRLGVGIRDPWLDRPAIRFASELPVVDGWTIVSMLKVTE</sequence>
<dbReference type="KEGG" id="tpol:Mal48_24740"/>
<gene>
    <name evidence="6" type="ORF">Mal48_24740</name>
</gene>
<evidence type="ECO:0000256" key="2">
    <source>
        <dbReference type="ARBA" id="ARBA00023295"/>
    </source>
</evidence>
<organism evidence="6 7">
    <name type="scientific">Thalassoglobus polymorphus</name>
    <dbReference type="NCBI Taxonomy" id="2527994"/>
    <lineage>
        <taxon>Bacteria</taxon>
        <taxon>Pseudomonadati</taxon>
        <taxon>Planctomycetota</taxon>
        <taxon>Planctomycetia</taxon>
        <taxon>Planctomycetales</taxon>
        <taxon>Planctomycetaceae</taxon>
        <taxon>Thalassoglobus</taxon>
    </lineage>
</organism>
<dbReference type="GO" id="GO:0005975">
    <property type="term" value="P:carbohydrate metabolic process"/>
    <property type="evidence" value="ECO:0007669"/>
    <property type="project" value="InterPro"/>
</dbReference>
<feature type="domain" description="DUF4832" evidence="5">
    <location>
        <begin position="224"/>
        <end position="414"/>
    </location>
</feature>
<keyword evidence="1" id="KW-0378">Hydrolase</keyword>
<keyword evidence="2" id="KW-0326">Glycosidase</keyword>
<feature type="domain" description="Glycoside hydrolase family 42 N-terminal" evidence="4">
    <location>
        <begin position="64"/>
        <end position="168"/>
    </location>
</feature>
<dbReference type="AlphaFoldDB" id="A0A517QNL5"/>
<keyword evidence="3" id="KW-0732">Signal</keyword>
<feature type="chain" id="PRO_5022108924" description="DUF4832 domain-containing protein" evidence="3">
    <location>
        <begin position="22"/>
        <end position="442"/>
    </location>
</feature>
<dbReference type="GO" id="GO:0004565">
    <property type="term" value="F:beta-galactosidase activity"/>
    <property type="evidence" value="ECO:0007669"/>
    <property type="project" value="InterPro"/>
</dbReference>
<evidence type="ECO:0000256" key="1">
    <source>
        <dbReference type="ARBA" id="ARBA00022801"/>
    </source>
</evidence>
<keyword evidence="7" id="KW-1185">Reference proteome</keyword>
<feature type="signal peptide" evidence="3">
    <location>
        <begin position="1"/>
        <end position="21"/>
    </location>
</feature>
<accession>A0A517QNL5</accession>
<evidence type="ECO:0000259" key="5">
    <source>
        <dbReference type="Pfam" id="PF16116"/>
    </source>
</evidence>
<protein>
    <recommendedName>
        <fullName evidence="8">DUF4832 domain-containing protein</fullName>
    </recommendedName>
</protein>
<dbReference type="RefSeq" id="WP_145199193.1">
    <property type="nucleotide sequence ID" value="NZ_CP036267.1"/>
</dbReference>
<evidence type="ECO:0000256" key="3">
    <source>
        <dbReference type="SAM" id="SignalP"/>
    </source>
</evidence>
<reference evidence="6 7" key="1">
    <citation type="submission" date="2019-02" db="EMBL/GenBank/DDBJ databases">
        <title>Deep-cultivation of Planctomycetes and their phenomic and genomic characterization uncovers novel biology.</title>
        <authorList>
            <person name="Wiegand S."/>
            <person name="Jogler M."/>
            <person name="Boedeker C."/>
            <person name="Pinto D."/>
            <person name="Vollmers J."/>
            <person name="Rivas-Marin E."/>
            <person name="Kohn T."/>
            <person name="Peeters S.H."/>
            <person name="Heuer A."/>
            <person name="Rast P."/>
            <person name="Oberbeckmann S."/>
            <person name="Bunk B."/>
            <person name="Jeske O."/>
            <person name="Meyerdierks A."/>
            <person name="Storesund J.E."/>
            <person name="Kallscheuer N."/>
            <person name="Luecker S."/>
            <person name="Lage O.M."/>
            <person name="Pohl T."/>
            <person name="Merkel B.J."/>
            <person name="Hornburger P."/>
            <person name="Mueller R.-W."/>
            <person name="Bruemmer F."/>
            <person name="Labrenz M."/>
            <person name="Spormann A.M."/>
            <person name="Op den Camp H."/>
            <person name="Overmann J."/>
            <person name="Amann R."/>
            <person name="Jetten M.S.M."/>
            <person name="Mascher T."/>
            <person name="Medema M.H."/>
            <person name="Devos D.P."/>
            <person name="Kaster A.-K."/>
            <person name="Ovreas L."/>
            <person name="Rohde M."/>
            <person name="Galperin M.Y."/>
            <person name="Jogler C."/>
        </authorList>
    </citation>
    <scope>NUCLEOTIDE SEQUENCE [LARGE SCALE GENOMIC DNA]</scope>
    <source>
        <strain evidence="6 7">Mal48</strain>
    </source>
</reference>
<evidence type="ECO:0000259" key="4">
    <source>
        <dbReference type="Pfam" id="PF02449"/>
    </source>
</evidence>
<dbReference type="InterPro" id="IPR032267">
    <property type="entry name" value="DUF4832"/>
</dbReference>
<evidence type="ECO:0008006" key="8">
    <source>
        <dbReference type="Google" id="ProtNLM"/>
    </source>
</evidence>
<evidence type="ECO:0000313" key="6">
    <source>
        <dbReference type="EMBL" id="QDT33221.1"/>
    </source>
</evidence>
<dbReference type="Proteomes" id="UP000315724">
    <property type="component" value="Chromosome"/>
</dbReference>
<dbReference type="OrthoDB" id="9761426at2"/>
<dbReference type="SUPFAM" id="SSF51445">
    <property type="entry name" value="(Trans)glycosidases"/>
    <property type="match status" value="1"/>
</dbReference>
<dbReference type="InterPro" id="IPR013529">
    <property type="entry name" value="Glyco_hydro_42_N"/>
</dbReference>
<proteinExistence type="predicted"/>
<dbReference type="EMBL" id="CP036267">
    <property type="protein sequence ID" value="QDT33221.1"/>
    <property type="molecule type" value="Genomic_DNA"/>
</dbReference>
<dbReference type="Pfam" id="PF02449">
    <property type="entry name" value="Glyco_hydro_42"/>
    <property type="match status" value="1"/>
</dbReference>
<name>A0A517QNL5_9PLAN</name>
<dbReference type="Pfam" id="PF16116">
    <property type="entry name" value="DUF4832"/>
    <property type="match status" value="1"/>
</dbReference>
<dbReference type="Gene3D" id="3.20.20.80">
    <property type="entry name" value="Glycosidases"/>
    <property type="match status" value="1"/>
</dbReference>
<evidence type="ECO:0000313" key="7">
    <source>
        <dbReference type="Proteomes" id="UP000315724"/>
    </source>
</evidence>
<dbReference type="GO" id="GO:0009341">
    <property type="term" value="C:beta-galactosidase complex"/>
    <property type="evidence" value="ECO:0007669"/>
    <property type="project" value="InterPro"/>
</dbReference>